<sequence length="1956" mass="210810">MQVKTLSIAVAAAIYSASAAHAVGVDSQLKTQNQLKAPNITFEEIKAFSKEYNQGDSTSMMQNDGLNVQLSGQNKKFTEEGLDGEHIYIVRLRDNSVALEAREFDSPLAKTMQTQGVTKVFEKGQPSISAVTEYQNKLLTKQRTVMQSVTAVTGRTEMRRQFTKALNGFSVKMTEREARSVAELGAVASVMRSKNYDLLSDEGPRHIGADQVWDGTSVPSGIKGKGEGQIVGIIDTGINSDHPSFAAVGDDGYEHINPFGSGNYVGDCVEEPEEIQCNSKLIGVRSYDVITDAFDAMIPGWPAIGEDYQGHGSHVASTAAGNVVKNVPYMLPSFGENTDGNILAEDLFPEISGVAPHANIIAYQVCYPSSDEYRGCPGEALVAGIEDAISDGVDVINFSIGGADSNVWADPVQLAFLAAREAGINVAAAAGNSGQGCGSAECFGYLDNSSPWLAQVAATTHGRSVAVETAVEFAGFADASLGSEVPSWSETGLVGGAINSEEITGVVVWAKDYEDVNGFKDYNGYCTADYPENTFNFYKDGTEIAGAADGTTNVIVICQRHLAADPAANARTAKVEHVKAGGADGFIMYNRDGAQGTVAESYSLPGVHFTYDQWNGVDGNDGLEDWVDSYSEMGHMITIKPTVIERRVNAEDADWLATFSSRGPSFSNIEVLAPTLAAPGVDIYAAYSDEHPFVTPHGQDYAAISGTSMASPHVAGSMALLRQIHPDWTAAEVQSALSMTAENVVKYHRLNNKNDVVADAKTYRSGAGRINVALAAKAGFVMDESADNFLAADPFNGGTPHKLNLPNLVNFSCAPECQWVRTIKATEDGTWTVSHEDVENWSYDVNSQSAQNGVNIDIFPKTFSLKKGETQTIIVKASIMDTQDWFSNSEVELHTNLVFQAEEAGIPDAHWPVAFKYDRGNLPSMLSTTAHSDEGTYVAKGIMLPNIEAPVARVYEPVKAEITSVTLPKDDDTTFPWTMNRKDDVAVEDILDEATFTKFVTVPANSKRFIAETVSVESELDGSLKKGNPIVYVGKDYNGDGIVQPQDEILCVSNHRIYNNFCNINNPEEGEYWVVLYSSNKTSVGPVEETFELATAVVSEQVATGMTARLPASDGLNKVDMTVDWNMEFDANSVYYSLLDVGTSAVNPGNLGSIPFKINRGKDVAHLDAPNTGAKVGDFVPYTFEVLANNSGVDREFTLELAIPEGLDVKAENVAISTTSEINVEVVDGKVVVTGMQADTRDVEPDYIVTDNITDEMCRTPDFGNANPGGYVDLSQFGIMPLLSGFDDKNLYNYRDGYTLPIASFYNGAYDNFSLYNNTENTNIQNQVIQIRGMGTVNTSGSRFFYPVHNPFPYHSFPFENMGPLWRGWEFSEQGLLRSVMSVGLSSNEGISLASTATGWGIVEWDNASDYDDPVYDRSTGTYSYTKRDNSFDFQVLFNANTRFGKGEHEIYYAYDNLDFGTTRPHGSIGLQGFRGEVYEYGPLDKYRGVQVAYNNLDEVISDDYVVCMDYVGPESSQFEVTAWAEVLPSAAGQMLNIDAKAAISGLNDMTTTATLSVPSNITVVALDDMVTTEETAISFDVHYIDETNSKNEISVISDNVSFEVDGDTVTVTPNENFYGETEVTVVVSDIENPSDAASTTFMLTVTGVSDAPVANVANTEMVITEGDTVTLDASASMDPDGDELSYSWQGNGVIADASAALTTVSGLTAGDHVFTVTVSDGELETSATMNVKVVTVAERLAIDAISNQSVDEDNSTEIAVNFDNQLGKETVITAMADNAEVEVMGHETGSMLKLTPAANFNGEIEVTVMVAYTDEPSAVAQTTFTLTVNAVNDAPVVELAETHLYVREGQVPTLSATASDLDGDELTYEWTGPGTIESANSASTKVSGLVAGDYVYTVTVSDGTTTVEQSLQLSVTEAPEVDDSDDDEDSSGSLAWLTLLMAGFAGLRRRKAKRS</sequence>
<proteinExistence type="inferred from homology"/>
<dbReference type="InterPro" id="IPR023827">
    <property type="entry name" value="Peptidase_S8_Asp-AS"/>
</dbReference>
<dbReference type="PROSITE" id="PS00138">
    <property type="entry name" value="SUBTILASE_SER"/>
    <property type="match status" value="1"/>
</dbReference>
<dbReference type="InterPro" id="IPR035986">
    <property type="entry name" value="PKD_dom_sf"/>
</dbReference>
<feature type="chain" id="PRO_5042006162" evidence="8">
    <location>
        <begin position="23"/>
        <end position="1956"/>
    </location>
</feature>
<keyword evidence="3 6" id="KW-0378">Hydrolase</keyword>
<gene>
    <name evidence="10" type="ORF">D0907_03880</name>
</gene>
<dbReference type="SUPFAM" id="SSF52743">
    <property type="entry name" value="Subtilisin-like"/>
    <property type="match status" value="1"/>
</dbReference>
<evidence type="ECO:0000313" key="10">
    <source>
        <dbReference type="EMBL" id="AXV64484.1"/>
    </source>
</evidence>
<dbReference type="InterPro" id="IPR023828">
    <property type="entry name" value="Peptidase_S8_Ser-AS"/>
</dbReference>
<dbReference type="Gene3D" id="3.30.70.80">
    <property type="entry name" value="Peptidase S8 propeptide/proteinase inhibitor I9"/>
    <property type="match status" value="1"/>
</dbReference>
<dbReference type="InterPro" id="IPR000209">
    <property type="entry name" value="Peptidase_S8/S53_dom"/>
</dbReference>
<organism evidence="10 11">
    <name type="scientific">Pseudoalteromonas lipolytica</name>
    <dbReference type="NCBI Taxonomy" id="570156"/>
    <lineage>
        <taxon>Bacteria</taxon>
        <taxon>Pseudomonadati</taxon>
        <taxon>Pseudomonadota</taxon>
        <taxon>Gammaproteobacteria</taxon>
        <taxon>Alteromonadales</taxon>
        <taxon>Pseudoalteromonadaceae</taxon>
        <taxon>Pseudoalteromonas</taxon>
    </lineage>
</organism>
<evidence type="ECO:0000256" key="5">
    <source>
        <dbReference type="PIRSR" id="PIRSR615500-1"/>
    </source>
</evidence>
<evidence type="ECO:0000259" key="9">
    <source>
        <dbReference type="SMART" id="SM00089"/>
    </source>
</evidence>
<dbReference type="NCBIfam" id="TIGR03501">
    <property type="entry name" value="GlyGly_CTERM"/>
    <property type="match status" value="1"/>
</dbReference>
<dbReference type="Gene3D" id="3.50.30.30">
    <property type="match status" value="1"/>
</dbReference>
<name>A0AAD0RYT9_9GAMM</name>
<dbReference type="PRINTS" id="PR00723">
    <property type="entry name" value="SUBTILISIN"/>
</dbReference>
<dbReference type="InterPro" id="IPR045051">
    <property type="entry name" value="SBT"/>
</dbReference>
<dbReference type="InterPro" id="IPR022398">
    <property type="entry name" value="Peptidase_S8_His-AS"/>
</dbReference>
<dbReference type="GO" id="GO:0004252">
    <property type="term" value="F:serine-type endopeptidase activity"/>
    <property type="evidence" value="ECO:0007669"/>
    <property type="project" value="UniProtKB-UniRule"/>
</dbReference>
<dbReference type="RefSeq" id="WP_118844047.1">
    <property type="nucleotide sequence ID" value="NZ_CP032090.1"/>
</dbReference>
<dbReference type="SUPFAM" id="SSF49299">
    <property type="entry name" value="PKD domain"/>
    <property type="match status" value="2"/>
</dbReference>
<evidence type="ECO:0000313" key="11">
    <source>
        <dbReference type="Proteomes" id="UP000264605"/>
    </source>
</evidence>
<keyword evidence="8" id="KW-0732">Signal</keyword>
<dbReference type="InterPro" id="IPR037045">
    <property type="entry name" value="S8pro/Inhibitor_I9_sf"/>
</dbReference>
<dbReference type="PROSITE" id="PS00136">
    <property type="entry name" value="SUBTILASE_ASP"/>
    <property type="match status" value="1"/>
</dbReference>
<dbReference type="SMART" id="SM00089">
    <property type="entry name" value="PKD"/>
    <property type="match status" value="2"/>
</dbReference>
<keyword evidence="4 6" id="KW-0720">Serine protease</keyword>
<dbReference type="InterPro" id="IPR036852">
    <property type="entry name" value="Peptidase_S8/S53_dom_sf"/>
</dbReference>
<evidence type="ECO:0000256" key="7">
    <source>
        <dbReference type="RuleBase" id="RU003355"/>
    </source>
</evidence>
<keyword evidence="2 6" id="KW-0645">Protease</keyword>
<dbReference type="InterPro" id="IPR010259">
    <property type="entry name" value="S8pro/Inhibitor_I9"/>
</dbReference>
<dbReference type="InterPro" id="IPR020008">
    <property type="entry name" value="GlyGly_CTERM"/>
</dbReference>
<dbReference type="PROSITE" id="PS00137">
    <property type="entry name" value="SUBTILASE_HIS"/>
    <property type="match status" value="1"/>
</dbReference>
<dbReference type="PANTHER" id="PTHR10795">
    <property type="entry name" value="PROPROTEIN CONVERTASE SUBTILISIN/KEXIN"/>
    <property type="match status" value="1"/>
</dbReference>
<dbReference type="InterPro" id="IPR015500">
    <property type="entry name" value="Peptidase_S8_subtilisin-rel"/>
</dbReference>
<protein>
    <submittedName>
        <fullName evidence="10">GlyGly-CTERM sorting domain-containing protein</fullName>
    </submittedName>
</protein>
<evidence type="ECO:0000256" key="6">
    <source>
        <dbReference type="PROSITE-ProRule" id="PRU01240"/>
    </source>
</evidence>
<dbReference type="Gene3D" id="3.40.50.200">
    <property type="entry name" value="Peptidase S8/S53 domain"/>
    <property type="match status" value="1"/>
</dbReference>
<dbReference type="GO" id="GO:0006508">
    <property type="term" value="P:proteolysis"/>
    <property type="evidence" value="ECO:0007669"/>
    <property type="project" value="UniProtKB-KW"/>
</dbReference>
<feature type="domain" description="PKD/Chitinase" evidence="9">
    <location>
        <begin position="1652"/>
        <end position="1737"/>
    </location>
</feature>
<evidence type="ECO:0000256" key="3">
    <source>
        <dbReference type="ARBA" id="ARBA00022801"/>
    </source>
</evidence>
<dbReference type="GeneID" id="99507984"/>
<dbReference type="CDD" id="cd02120">
    <property type="entry name" value="PA_subtilisin_like"/>
    <property type="match status" value="1"/>
</dbReference>
<dbReference type="Gene3D" id="2.60.40.10">
    <property type="entry name" value="Immunoglobulins"/>
    <property type="match status" value="2"/>
</dbReference>
<dbReference type="InterPro" id="IPR013783">
    <property type="entry name" value="Ig-like_fold"/>
</dbReference>
<comment type="similarity">
    <text evidence="1 6 7">Belongs to the peptidase S8 family.</text>
</comment>
<evidence type="ECO:0000256" key="1">
    <source>
        <dbReference type="ARBA" id="ARBA00011073"/>
    </source>
</evidence>
<dbReference type="KEGG" id="pdj:D0907_03880"/>
<evidence type="ECO:0000256" key="4">
    <source>
        <dbReference type="ARBA" id="ARBA00022825"/>
    </source>
</evidence>
<feature type="active site" description="Charge relay system" evidence="5 6">
    <location>
        <position position="235"/>
    </location>
</feature>
<evidence type="ECO:0000256" key="8">
    <source>
        <dbReference type="SAM" id="SignalP"/>
    </source>
</evidence>
<reference evidence="10 11" key="1">
    <citation type="submission" date="2018-08" db="EMBL/GenBank/DDBJ databases">
        <title>Draft genome sequence of Pseudoalteromonas donghaensis HJ51.</title>
        <authorList>
            <person name="Oh J."/>
            <person name="Roh D."/>
        </authorList>
    </citation>
    <scope>NUCLEOTIDE SEQUENCE [LARGE SCALE GENOMIC DNA]</scope>
    <source>
        <strain evidence="10 11">HJ51</strain>
    </source>
</reference>
<dbReference type="PROSITE" id="PS51892">
    <property type="entry name" value="SUBTILASE"/>
    <property type="match status" value="1"/>
</dbReference>
<dbReference type="Pfam" id="PF22352">
    <property type="entry name" value="K319L-like_PKD"/>
    <property type="match status" value="2"/>
</dbReference>
<evidence type="ECO:0000256" key="2">
    <source>
        <dbReference type="ARBA" id="ARBA00022670"/>
    </source>
</evidence>
<feature type="signal peptide" evidence="8">
    <location>
        <begin position="1"/>
        <end position="22"/>
    </location>
</feature>
<dbReference type="CDD" id="cd00146">
    <property type="entry name" value="PKD"/>
    <property type="match status" value="1"/>
</dbReference>
<dbReference type="Pfam" id="PF00082">
    <property type="entry name" value="Peptidase_S8"/>
    <property type="match status" value="1"/>
</dbReference>
<dbReference type="Proteomes" id="UP000264605">
    <property type="component" value="Chromosome"/>
</dbReference>
<feature type="domain" description="PKD/Chitinase" evidence="9">
    <location>
        <begin position="1835"/>
        <end position="1919"/>
    </location>
</feature>
<dbReference type="Pfam" id="PF05922">
    <property type="entry name" value="Inhibitor_I9"/>
    <property type="match status" value="1"/>
</dbReference>
<accession>A0AAD0RYT9</accession>
<feature type="active site" description="Charge relay system" evidence="5 6">
    <location>
        <position position="311"/>
    </location>
</feature>
<feature type="active site" description="Charge relay system" evidence="5 6">
    <location>
        <position position="708"/>
    </location>
</feature>
<dbReference type="InterPro" id="IPR022409">
    <property type="entry name" value="PKD/Chitinase_dom"/>
</dbReference>
<dbReference type="EMBL" id="CP032090">
    <property type="protein sequence ID" value="AXV64484.1"/>
    <property type="molecule type" value="Genomic_DNA"/>
</dbReference>